<dbReference type="Proteomes" id="UP000663861">
    <property type="component" value="Unassembled WGS sequence"/>
</dbReference>
<dbReference type="AlphaFoldDB" id="A0A8H2WU80"/>
<reference evidence="2" key="1">
    <citation type="submission" date="2021-01" db="EMBL/GenBank/DDBJ databases">
        <authorList>
            <person name="Kaushik A."/>
        </authorList>
    </citation>
    <scope>NUCLEOTIDE SEQUENCE</scope>
    <source>
        <strain evidence="2">AG4-RS23</strain>
    </source>
</reference>
<evidence type="ECO:0000313" key="3">
    <source>
        <dbReference type="Proteomes" id="UP000663861"/>
    </source>
</evidence>
<evidence type="ECO:0000313" key="2">
    <source>
        <dbReference type="EMBL" id="CAE6408956.1"/>
    </source>
</evidence>
<gene>
    <name evidence="2" type="ORF">RDB_LOCUS42</name>
</gene>
<name>A0A8H2WU80_9AGAM</name>
<protein>
    <submittedName>
        <fullName evidence="2">Uncharacterized protein</fullName>
    </submittedName>
</protein>
<accession>A0A8H2WU80</accession>
<proteinExistence type="predicted"/>
<organism evidence="2 3">
    <name type="scientific">Rhizoctonia solani</name>
    <dbReference type="NCBI Taxonomy" id="456999"/>
    <lineage>
        <taxon>Eukaryota</taxon>
        <taxon>Fungi</taxon>
        <taxon>Dikarya</taxon>
        <taxon>Basidiomycota</taxon>
        <taxon>Agaricomycotina</taxon>
        <taxon>Agaricomycetes</taxon>
        <taxon>Cantharellales</taxon>
        <taxon>Ceratobasidiaceae</taxon>
        <taxon>Rhizoctonia</taxon>
    </lineage>
</organism>
<feature type="region of interest" description="Disordered" evidence="1">
    <location>
        <begin position="1"/>
        <end position="35"/>
    </location>
</feature>
<sequence length="103" mass="11265">MSSNRPFFESWDHATEPLTGEAQDSRSEQRSAGGMASRLVKGAASTLAGPFDRVLRIVLLLTSGYATASSQRRLEKQADWARFRKVLMVKLQNIGVVSGLLLA</sequence>
<evidence type="ECO:0000256" key="1">
    <source>
        <dbReference type="SAM" id="MobiDB-lite"/>
    </source>
</evidence>
<comment type="caution">
    <text evidence="2">The sequence shown here is derived from an EMBL/GenBank/DDBJ whole genome shotgun (WGS) entry which is preliminary data.</text>
</comment>
<dbReference type="EMBL" id="CAJMWY010000002">
    <property type="protein sequence ID" value="CAE6408956.1"/>
    <property type="molecule type" value="Genomic_DNA"/>
</dbReference>